<name>A0ABP8SZW9_9ACTN</name>
<reference evidence="2" key="1">
    <citation type="journal article" date="2019" name="Int. J. Syst. Evol. Microbiol.">
        <title>The Global Catalogue of Microorganisms (GCM) 10K type strain sequencing project: providing services to taxonomists for standard genome sequencing and annotation.</title>
        <authorList>
            <consortium name="The Broad Institute Genomics Platform"/>
            <consortium name="The Broad Institute Genome Sequencing Center for Infectious Disease"/>
            <person name="Wu L."/>
            <person name="Ma J."/>
        </authorList>
    </citation>
    <scope>NUCLEOTIDE SEQUENCE [LARGE SCALE GENOMIC DNA]</scope>
    <source>
        <strain evidence="2">JCM 3175</strain>
    </source>
</reference>
<evidence type="ECO:0000313" key="2">
    <source>
        <dbReference type="Proteomes" id="UP001500307"/>
    </source>
</evidence>
<dbReference type="EMBL" id="BAABGU010000044">
    <property type="protein sequence ID" value="GAA4578797.1"/>
    <property type="molecule type" value="Genomic_DNA"/>
</dbReference>
<dbReference type="InterPro" id="IPR044153">
    <property type="entry name" value="PIN_Pae0151-like"/>
</dbReference>
<protein>
    <recommendedName>
        <fullName evidence="3">Nucleic acid-binding protein</fullName>
    </recommendedName>
</protein>
<gene>
    <name evidence="1" type="ORF">GCM10023176_55360</name>
</gene>
<keyword evidence="2" id="KW-1185">Reference proteome</keyword>
<dbReference type="Proteomes" id="UP001500307">
    <property type="component" value="Unassembled WGS sequence"/>
</dbReference>
<evidence type="ECO:0000313" key="1">
    <source>
        <dbReference type="EMBL" id="GAA4578797.1"/>
    </source>
</evidence>
<comment type="caution">
    <text evidence="1">The sequence shown here is derived from an EMBL/GenBank/DDBJ whole genome shotgun (WGS) entry which is preliminary data.</text>
</comment>
<sequence length="137" mass="15471">MQREMTLTKFVIGPDVALRLARDEAMIPDEHRLLAPTLLRSQVLSLLYRAVRQGELSRKDADRRLNYVRGLQMRLLGDRVLQNVAWKIADQLGWPDTLHAEYIALTQLQADAFITLDAELAHAVEGLVMVAPIEALS</sequence>
<proteinExistence type="predicted"/>
<organism evidence="1 2">
    <name type="scientific">Micromonospora coerulea</name>
    <dbReference type="NCBI Taxonomy" id="47856"/>
    <lineage>
        <taxon>Bacteria</taxon>
        <taxon>Bacillati</taxon>
        <taxon>Actinomycetota</taxon>
        <taxon>Actinomycetes</taxon>
        <taxon>Micromonosporales</taxon>
        <taxon>Micromonosporaceae</taxon>
        <taxon>Micromonospora</taxon>
    </lineage>
</organism>
<accession>A0ABP8SZW9</accession>
<dbReference type="CDD" id="cd09873">
    <property type="entry name" value="PIN_Pae0151-like"/>
    <property type="match status" value="1"/>
</dbReference>
<evidence type="ECO:0008006" key="3">
    <source>
        <dbReference type="Google" id="ProtNLM"/>
    </source>
</evidence>
<dbReference type="Gene3D" id="3.40.50.1010">
    <property type="entry name" value="5'-nuclease"/>
    <property type="match status" value="1"/>
</dbReference>